<accession>A0ABP0YDX6</accession>
<reference evidence="1 2" key="1">
    <citation type="submission" date="2024-03" db="EMBL/GenBank/DDBJ databases">
        <authorList>
            <person name="Gkanogiannis A."/>
            <person name="Becerra Lopez-Lavalle L."/>
        </authorList>
    </citation>
    <scope>NUCLEOTIDE SEQUENCE [LARGE SCALE GENOMIC DNA]</scope>
</reference>
<dbReference type="EMBL" id="OZ021737">
    <property type="protein sequence ID" value="CAK9317860.1"/>
    <property type="molecule type" value="Genomic_DNA"/>
</dbReference>
<dbReference type="Proteomes" id="UP001642487">
    <property type="component" value="Chromosome 3"/>
</dbReference>
<evidence type="ECO:0000313" key="2">
    <source>
        <dbReference type="Proteomes" id="UP001642487"/>
    </source>
</evidence>
<name>A0ABP0YDX6_9ROSI</name>
<protein>
    <submittedName>
        <fullName evidence="1">Uncharacterized protein</fullName>
    </submittedName>
</protein>
<keyword evidence="2" id="KW-1185">Reference proteome</keyword>
<evidence type="ECO:0000313" key="1">
    <source>
        <dbReference type="EMBL" id="CAK9317860.1"/>
    </source>
</evidence>
<gene>
    <name evidence="1" type="ORF">CITCOLO1_LOCUS9810</name>
</gene>
<proteinExistence type="predicted"/>
<sequence length="110" mass="12295">MSHVCEGKELCSQSSHTLIDRTTSLLLSYFSLFFIPLRPLTTESYGFLFCLHSEFPWEGSYSHPIPPSRSSHLRYISSQCQTSSLVLELDLNCAPSTDGSSHRLGYSAVC</sequence>
<organism evidence="1 2">
    <name type="scientific">Citrullus colocynthis</name>
    <name type="common">colocynth</name>
    <dbReference type="NCBI Taxonomy" id="252529"/>
    <lineage>
        <taxon>Eukaryota</taxon>
        <taxon>Viridiplantae</taxon>
        <taxon>Streptophyta</taxon>
        <taxon>Embryophyta</taxon>
        <taxon>Tracheophyta</taxon>
        <taxon>Spermatophyta</taxon>
        <taxon>Magnoliopsida</taxon>
        <taxon>eudicotyledons</taxon>
        <taxon>Gunneridae</taxon>
        <taxon>Pentapetalae</taxon>
        <taxon>rosids</taxon>
        <taxon>fabids</taxon>
        <taxon>Cucurbitales</taxon>
        <taxon>Cucurbitaceae</taxon>
        <taxon>Benincaseae</taxon>
        <taxon>Citrullus</taxon>
    </lineage>
</organism>